<dbReference type="GO" id="GO:0006310">
    <property type="term" value="P:DNA recombination"/>
    <property type="evidence" value="ECO:0007669"/>
    <property type="project" value="UniProtKB-KW"/>
</dbReference>
<evidence type="ECO:0000259" key="2">
    <source>
        <dbReference type="PROSITE" id="PS51898"/>
    </source>
</evidence>
<dbReference type="EMBL" id="WPIN01000015">
    <property type="protein sequence ID" value="MVM34363.1"/>
    <property type="molecule type" value="Genomic_DNA"/>
</dbReference>
<keyword evidence="1" id="KW-0233">DNA recombination</keyword>
<dbReference type="PANTHER" id="PTHR30349">
    <property type="entry name" value="PHAGE INTEGRASE-RELATED"/>
    <property type="match status" value="1"/>
</dbReference>
<dbReference type="PROSITE" id="PS51898">
    <property type="entry name" value="TYR_RECOMBINASE"/>
    <property type="match status" value="1"/>
</dbReference>
<evidence type="ECO:0000313" key="3">
    <source>
        <dbReference type="EMBL" id="MVM34363.1"/>
    </source>
</evidence>
<organism evidence="3 4">
    <name type="scientific">Spirosoma arboris</name>
    <dbReference type="NCBI Taxonomy" id="2682092"/>
    <lineage>
        <taxon>Bacteria</taxon>
        <taxon>Pseudomonadati</taxon>
        <taxon>Bacteroidota</taxon>
        <taxon>Cytophagia</taxon>
        <taxon>Cytophagales</taxon>
        <taxon>Cytophagaceae</taxon>
        <taxon>Spirosoma</taxon>
    </lineage>
</organism>
<dbReference type="GO" id="GO:0015074">
    <property type="term" value="P:DNA integration"/>
    <property type="evidence" value="ECO:0007669"/>
    <property type="project" value="InterPro"/>
</dbReference>
<dbReference type="GO" id="GO:0003677">
    <property type="term" value="F:DNA binding"/>
    <property type="evidence" value="ECO:0007669"/>
    <property type="project" value="InterPro"/>
</dbReference>
<comment type="caution">
    <text evidence="3">The sequence shown here is derived from an EMBL/GenBank/DDBJ whole genome shotgun (WGS) entry which is preliminary data.</text>
</comment>
<dbReference type="InterPro" id="IPR002104">
    <property type="entry name" value="Integrase_catalytic"/>
</dbReference>
<accession>A0A7K1SKZ8</accession>
<feature type="domain" description="Tyr recombinase" evidence="2">
    <location>
        <begin position="241"/>
        <end position="460"/>
    </location>
</feature>
<protein>
    <submittedName>
        <fullName evidence="3">Tyrosine-type recombinase/integrase</fullName>
    </submittedName>
</protein>
<dbReference type="SUPFAM" id="SSF56349">
    <property type="entry name" value="DNA breaking-rejoining enzymes"/>
    <property type="match status" value="1"/>
</dbReference>
<dbReference type="InterPro" id="IPR025269">
    <property type="entry name" value="SAM-like_dom"/>
</dbReference>
<dbReference type="InterPro" id="IPR050090">
    <property type="entry name" value="Tyrosine_recombinase_XerCD"/>
</dbReference>
<keyword evidence="4" id="KW-1185">Reference proteome</keyword>
<dbReference type="Proteomes" id="UP000436006">
    <property type="component" value="Unassembled WGS sequence"/>
</dbReference>
<evidence type="ECO:0000313" key="4">
    <source>
        <dbReference type="Proteomes" id="UP000436006"/>
    </source>
</evidence>
<evidence type="ECO:0000256" key="1">
    <source>
        <dbReference type="ARBA" id="ARBA00023172"/>
    </source>
</evidence>
<dbReference type="Pfam" id="PF00589">
    <property type="entry name" value="Phage_integrase"/>
    <property type="match status" value="1"/>
</dbReference>
<dbReference type="RefSeq" id="WP_157589183.1">
    <property type="nucleotide sequence ID" value="NZ_WPIN01000015.1"/>
</dbReference>
<reference evidence="3 4" key="1">
    <citation type="submission" date="2019-12" db="EMBL/GenBank/DDBJ databases">
        <title>Spirosoma sp. HMF4905 genome sequencing and assembly.</title>
        <authorList>
            <person name="Kang H."/>
            <person name="Cha I."/>
            <person name="Kim H."/>
            <person name="Joh K."/>
        </authorList>
    </citation>
    <scope>NUCLEOTIDE SEQUENCE [LARGE SCALE GENOMIC DNA]</scope>
    <source>
        <strain evidence="3 4">HMF4905</strain>
    </source>
</reference>
<dbReference type="InterPro" id="IPR013762">
    <property type="entry name" value="Integrase-like_cat_sf"/>
</dbReference>
<dbReference type="AlphaFoldDB" id="A0A7K1SKZ8"/>
<gene>
    <name evidence="3" type="ORF">GO755_30305</name>
</gene>
<proteinExistence type="predicted"/>
<dbReference type="Gene3D" id="1.10.443.10">
    <property type="entry name" value="Intergrase catalytic core"/>
    <property type="match status" value="1"/>
</dbReference>
<name>A0A7K1SKZ8_9BACT</name>
<dbReference type="InterPro" id="IPR011010">
    <property type="entry name" value="DNA_brk_join_enz"/>
</dbReference>
<sequence>MARLTYNVELNSKPDRSGRSQVMVRLHQKGQKPGRVLTSVKIENASRYWDAELLKKEKEKNPNTDRKVVWGKWVVKHPKREPLNDEILQEYERIKKQVGEWLKEFPYLTPSLLAERFREGVIDQYFPLLDEVLEQVKEQAYATYACKLSARTLFKNFLGDKAEVTYLQSVTPIVVREFRDHLKNKAWNKRGDKRMPSTINEIMGRLNNLHELVLIKKGLSQKQAALQSPWTEIEALVEIKTPKTKLTETLINEIKIAPIESKRKVITYEIAFQIWMLARVLAGARISDVIKLRYCEFELNRDGEPVHLRYQMQKTGHLISTPVLEEGRLLLKRWWNPEAKATDYVLPLLNNSKEYARLLTHEQYKKASFEVRRKFSTTLNHWNKSINGALKEIEIGANLSKPLRMHSSRHSFADLALRIMKEEASLTLYDIQLMMGHQSLKTTEIYTKNWEEQDISQPMQVVFRKKE</sequence>
<dbReference type="Pfam" id="PF13102">
    <property type="entry name" value="Phage_int_SAM_5"/>
    <property type="match status" value="1"/>
</dbReference>